<dbReference type="EMBL" id="CABVQC010000041">
    <property type="protein sequence ID" value="VWC10060.1"/>
    <property type="molecule type" value="Genomic_DNA"/>
</dbReference>
<name>A0A6P2PRS9_9BURK</name>
<protein>
    <recommendedName>
        <fullName evidence="3">Lipoprotein</fullName>
    </recommendedName>
</protein>
<gene>
    <name evidence="1" type="ORF">BLA13014_05176</name>
</gene>
<sequence length="204" mass="21776">MPFKFEGVSFRAVWIALAVMLAACSRHDTPVNYSPAGQFTSLTVPGLPLPSAGDVNTAPHAIKEDAQGQQTKGDSAFLILGLNTYLTVVRSPDDLRGFRTANYGTAQLPPDINPGPDDLLLVISHQSFLDRGYADTVRTVPDAPGGSDSLTLSIESSEDRTPGMMPTTGVINNNVFVIKRGKASKVIVTFGDLQKTYDLGPAVR</sequence>
<accession>A0A6P2PRS9</accession>
<dbReference type="PROSITE" id="PS51257">
    <property type="entry name" value="PROKAR_LIPOPROTEIN"/>
    <property type="match status" value="1"/>
</dbReference>
<proteinExistence type="predicted"/>
<evidence type="ECO:0000313" key="1">
    <source>
        <dbReference type="EMBL" id="VWC10060.1"/>
    </source>
</evidence>
<evidence type="ECO:0008006" key="3">
    <source>
        <dbReference type="Google" id="ProtNLM"/>
    </source>
</evidence>
<reference evidence="1 2" key="1">
    <citation type="submission" date="2019-09" db="EMBL/GenBank/DDBJ databases">
        <authorList>
            <person name="Depoorter E."/>
        </authorList>
    </citation>
    <scope>NUCLEOTIDE SEQUENCE [LARGE SCALE GENOMIC DNA]</scope>
    <source>
        <strain evidence="1">LMG 13014</strain>
    </source>
</reference>
<organism evidence="1 2">
    <name type="scientific">Burkholderia aenigmatica</name>
    <dbReference type="NCBI Taxonomy" id="2015348"/>
    <lineage>
        <taxon>Bacteria</taxon>
        <taxon>Pseudomonadati</taxon>
        <taxon>Pseudomonadota</taxon>
        <taxon>Betaproteobacteria</taxon>
        <taxon>Burkholderiales</taxon>
        <taxon>Burkholderiaceae</taxon>
        <taxon>Burkholderia</taxon>
        <taxon>Burkholderia cepacia complex</taxon>
    </lineage>
</organism>
<evidence type="ECO:0000313" key="2">
    <source>
        <dbReference type="Proteomes" id="UP000494261"/>
    </source>
</evidence>
<dbReference type="AlphaFoldDB" id="A0A6P2PRS9"/>
<dbReference type="Proteomes" id="UP000494261">
    <property type="component" value="Unassembled WGS sequence"/>
</dbReference>